<name>A0A1M6AWB6_9FIRM</name>
<evidence type="ECO:0000256" key="4">
    <source>
        <dbReference type="ARBA" id="ARBA00008236"/>
    </source>
</evidence>
<gene>
    <name evidence="10" type="ORF">SAMN02745751_00265</name>
</gene>
<keyword evidence="9" id="KW-0482">Metalloprotease</keyword>
<evidence type="ECO:0000256" key="6">
    <source>
        <dbReference type="ARBA" id="ARBA00022670"/>
    </source>
</evidence>
<keyword evidence="5 10" id="KW-0031">Aminopeptidase</keyword>
<evidence type="ECO:0000256" key="2">
    <source>
        <dbReference type="ARBA" id="ARBA00001946"/>
    </source>
</evidence>
<evidence type="ECO:0000256" key="7">
    <source>
        <dbReference type="ARBA" id="ARBA00022723"/>
    </source>
</evidence>
<dbReference type="STRING" id="1121476.SAMN02745751_00265"/>
<evidence type="ECO:0000256" key="8">
    <source>
        <dbReference type="ARBA" id="ARBA00022801"/>
    </source>
</evidence>
<keyword evidence="8" id="KW-0378">Hydrolase</keyword>
<protein>
    <submittedName>
        <fullName evidence="10">Leucyl aminopeptidase (Aminopeptidase T)</fullName>
    </submittedName>
</protein>
<dbReference type="SUPFAM" id="SSF144052">
    <property type="entry name" value="Thermophilic metalloprotease-like"/>
    <property type="match status" value="1"/>
</dbReference>
<dbReference type="EMBL" id="FQZL01000004">
    <property type="protein sequence ID" value="SHI40513.1"/>
    <property type="molecule type" value="Genomic_DNA"/>
</dbReference>
<dbReference type="Pfam" id="PF02073">
    <property type="entry name" value="Peptidase_M29"/>
    <property type="match status" value="1"/>
</dbReference>
<dbReference type="OrthoDB" id="9803993at2"/>
<proteinExistence type="inferred from homology"/>
<dbReference type="Gene3D" id="3.40.1830.10">
    <property type="entry name" value="Thermophilic metalloprotease (M29)"/>
    <property type="match status" value="1"/>
</dbReference>
<keyword evidence="6" id="KW-0645">Protease</keyword>
<comment type="similarity">
    <text evidence="4">Belongs to the peptidase M29 family.</text>
</comment>
<comment type="cofactor">
    <cofactor evidence="3">
        <name>Zn(2+)</name>
        <dbReference type="ChEBI" id="CHEBI:29105"/>
    </cofactor>
</comment>
<dbReference type="GO" id="GO:0046872">
    <property type="term" value="F:metal ion binding"/>
    <property type="evidence" value="ECO:0007669"/>
    <property type="project" value="UniProtKB-KW"/>
</dbReference>
<keyword evidence="7" id="KW-0479">Metal-binding</keyword>
<dbReference type="GO" id="GO:0008237">
    <property type="term" value="F:metallopeptidase activity"/>
    <property type="evidence" value="ECO:0007669"/>
    <property type="project" value="UniProtKB-KW"/>
</dbReference>
<comment type="cofactor">
    <cofactor evidence="1">
        <name>Co(2+)</name>
        <dbReference type="ChEBI" id="CHEBI:48828"/>
    </cofactor>
</comment>
<organism evidence="10 11">
    <name type="scientific">Dethiosulfatibacter aminovorans DSM 17477</name>
    <dbReference type="NCBI Taxonomy" id="1121476"/>
    <lineage>
        <taxon>Bacteria</taxon>
        <taxon>Bacillati</taxon>
        <taxon>Bacillota</taxon>
        <taxon>Tissierellia</taxon>
        <taxon>Dethiosulfatibacter</taxon>
    </lineage>
</organism>
<dbReference type="PRINTS" id="PR00919">
    <property type="entry name" value="THERMOPTASE"/>
</dbReference>
<dbReference type="Proteomes" id="UP000184052">
    <property type="component" value="Unassembled WGS sequence"/>
</dbReference>
<dbReference type="AlphaFoldDB" id="A0A1M6AWB6"/>
<dbReference type="PANTHER" id="PTHR34448">
    <property type="entry name" value="AMINOPEPTIDASE"/>
    <property type="match status" value="1"/>
</dbReference>
<reference evidence="10 11" key="1">
    <citation type="submission" date="2016-11" db="EMBL/GenBank/DDBJ databases">
        <authorList>
            <person name="Jaros S."/>
            <person name="Januszkiewicz K."/>
            <person name="Wedrychowicz H."/>
        </authorList>
    </citation>
    <scope>NUCLEOTIDE SEQUENCE [LARGE SCALE GENOMIC DNA]</scope>
    <source>
        <strain evidence="10 11">DSM 17477</strain>
    </source>
</reference>
<evidence type="ECO:0000313" key="10">
    <source>
        <dbReference type="EMBL" id="SHI40513.1"/>
    </source>
</evidence>
<evidence type="ECO:0000313" key="11">
    <source>
        <dbReference type="Proteomes" id="UP000184052"/>
    </source>
</evidence>
<evidence type="ECO:0000256" key="3">
    <source>
        <dbReference type="ARBA" id="ARBA00001947"/>
    </source>
</evidence>
<dbReference type="InterPro" id="IPR000787">
    <property type="entry name" value="Peptidase_M29"/>
</dbReference>
<dbReference type="InterPro" id="IPR035097">
    <property type="entry name" value="M29_N-terminal"/>
</dbReference>
<sequence length="411" mass="46996">MDRKMIEKYAELIVKTGINLQENKILIITALVENYEFVEILTEIAYREGAREVIPHWIDEKMDRYKYTYAPDDLFDELPEYRKMFFLENVRKGACYIRLTGEDPDALKGIDQDKIMRYKRVLGEGVKEYRERLMSHKNIWCVASAPTKAWAKKMFPDVSVEEAIEKLWEAILKTNRMDEADPLAALETHKRNLKKRTKFMNDNGFKSLRYTNELGTDLTLELPESHIWLGGSDETEGVEYMANLPTEEIFTLPKKDGVNGVVYSTKPLVYNGVLIDEFWIRFEAGKAVEYDAKKGLEALKSLIDLDEGSCYLGEVALVPYHSPISEMDILFYNTLFDENASCHLALGEAYPVCIKDGEKMSKDELAKNGVNSSLAHEDFMVGSADMKIVGIRESGEEVAVFEAGDFAFEKK</sequence>
<dbReference type="PANTHER" id="PTHR34448:SF3">
    <property type="entry name" value="AMINOPEPTIDASE AMPS"/>
    <property type="match status" value="1"/>
</dbReference>
<evidence type="ECO:0000256" key="1">
    <source>
        <dbReference type="ARBA" id="ARBA00001941"/>
    </source>
</evidence>
<dbReference type="RefSeq" id="WP_073045908.1">
    <property type="nucleotide sequence ID" value="NZ_FQZL01000004.1"/>
</dbReference>
<dbReference type="GO" id="GO:0006508">
    <property type="term" value="P:proteolysis"/>
    <property type="evidence" value="ECO:0007669"/>
    <property type="project" value="UniProtKB-KW"/>
</dbReference>
<dbReference type="InterPro" id="IPR052170">
    <property type="entry name" value="M29_Exopeptidase"/>
</dbReference>
<accession>A0A1M6AWB6</accession>
<dbReference type="GO" id="GO:0004177">
    <property type="term" value="F:aminopeptidase activity"/>
    <property type="evidence" value="ECO:0007669"/>
    <property type="project" value="UniProtKB-KW"/>
</dbReference>
<evidence type="ECO:0000256" key="5">
    <source>
        <dbReference type="ARBA" id="ARBA00022438"/>
    </source>
</evidence>
<comment type="cofactor">
    <cofactor evidence="2">
        <name>Mg(2+)</name>
        <dbReference type="ChEBI" id="CHEBI:18420"/>
    </cofactor>
</comment>
<keyword evidence="11" id="KW-1185">Reference proteome</keyword>
<evidence type="ECO:0000256" key="9">
    <source>
        <dbReference type="ARBA" id="ARBA00023049"/>
    </source>
</evidence>